<feature type="region of interest" description="Disordered" evidence="6">
    <location>
        <begin position="547"/>
        <end position="735"/>
    </location>
</feature>
<gene>
    <name evidence="8" type="ORF">PAPYR_7675</name>
</gene>
<feature type="region of interest" description="Disordered" evidence="6">
    <location>
        <begin position="422"/>
        <end position="443"/>
    </location>
</feature>
<evidence type="ECO:0000256" key="5">
    <source>
        <dbReference type="ARBA" id="ARBA00023242"/>
    </source>
</evidence>
<evidence type="ECO:0000256" key="3">
    <source>
        <dbReference type="ARBA" id="ARBA00022741"/>
    </source>
</evidence>
<dbReference type="PANTHER" id="PTHR45759">
    <property type="entry name" value="NUCLEOLAR GTP-BINDING PROTEIN 1"/>
    <property type="match status" value="1"/>
</dbReference>
<evidence type="ECO:0000259" key="7">
    <source>
        <dbReference type="PROSITE" id="PS51710"/>
    </source>
</evidence>
<dbReference type="InterPro" id="IPR027417">
    <property type="entry name" value="P-loop_NTPase"/>
</dbReference>
<dbReference type="Pfam" id="PF08155">
    <property type="entry name" value="NOGCT"/>
    <property type="match status" value="1"/>
</dbReference>
<dbReference type="PRINTS" id="PR00326">
    <property type="entry name" value="GTP1OBG"/>
</dbReference>
<dbReference type="InterPro" id="IPR006073">
    <property type="entry name" value="GTP-bd"/>
</dbReference>
<sequence length="735" mass="83555">MVLYNFQKIQVVPGATDFINIVLSRTQRKTPTMIHKGYAIHRIRAFYTRKVKTTQQTYHDKLSQILDDFPRLNDIHPFYADLMNVLYDKDHYKIALGQIHVARDIIGNISRDYVRMLKYVESLYRAKQLKRAALGRMCTTIHKIRHALGYLEQVRQHLARLPSIDPTAKTLMVCGFPNVGKSTFVNKISRANVDVQPYAFTTKSLLLGHMDYKYARWQVMDTPGILDHPLEERNTIEMQSITALAHLNCSILYFVDVSEQNYHLEEQCSLFRNIKPLFAGKPLILVLSKIDLRRPEELQPERAQLIADLARDLPPDTTFDLIPMSSHSEEGVTRVKETLIRSSRPFPLPPLPECAPLPCLIIFLSLSPPTLQACERLLALQESLKGRSRSDDILNRLHVAQPQRRDDKDRGASIPASVLRKREEGPAAAMVAEGEEEGAMRPEVRRELEKERYTRLGPKYRPKWEEQWELENPDWAKDPIPELFDGHAIVDFVDPEIERRLEELEKEEEALVEEAARLSEAGLDVAPEIDSDMHVAGAEKLTALSGRADQVARKNQKLKKRALGKKRERTGRLGADGPEDDEDEADMHPEGEEAEATATEGGMAKEEEEEDLGGEKKRHAQRRGRETKRARSSTRSPSEGRGRSVGRAMSKAPGARSKSRPARDPSRLRLPTDKPVAGEGLKNMGEKVEARKKMKAAQKLMTRRGNMGESDRLIPTEKPRHLFAGKRGLGKHERR</sequence>
<name>A0ABQ8UF03_9EUKA</name>
<evidence type="ECO:0000313" key="8">
    <source>
        <dbReference type="EMBL" id="KAJ4456952.1"/>
    </source>
</evidence>
<dbReference type="Proteomes" id="UP001141327">
    <property type="component" value="Unassembled WGS sequence"/>
</dbReference>
<accession>A0ABQ8UF03</accession>
<keyword evidence="4" id="KW-0342">GTP-binding</keyword>
<dbReference type="CDD" id="cd01897">
    <property type="entry name" value="NOG"/>
    <property type="match status" value="1"/>
</dbReference>
<feature type="compositionally biased region" description="Basic residues" evidence="6">
    <location>
        <begin position="721"/>
        <end position="735"/>
    </location>
</feature>
<keyword evidence="3" id="KW-0547">Nucleotide-binding</keyword>
<dbReference type="EMBL" id="JAPMOS010000057">
    <property type="protein sequence ID" value="KAJ4456952.1"/>
    <property type="molecule type" value="Genomic_DNA"/>
</dbReference>
<reference evidence="8" key="1">
    <citation type="journal article" date="2022" name="bioRxiv">
        <title>Genomics of Preaxostyla Flagellates Illuminates Evolutionary Transitions and the Path Towards Mitochondrial Loss.</title>
        <authorList>
            <person name="Novak L.V.F."/>
            <person name="Treitli S.C."/>
            <person name="Pyrih J."/>
            <person name="Halakuc P."/>
            <person name="Pipaliya S.V."/>
            <person name="Vacek V."/>
            <person name="Brzon O."/>
            <person name="Soukal P."/>
            <person name="Eme L."/>
            <person name="Dacks J.B."/>
            <person name="Karnkowska A."/>
            <person name="Elias M."/>
            <person name="Hampl V."/>
        </authorList>
    </citation>
    <scope>NUCLEOTIDE SEQUENCE</scope>
    <source>
        <strain evidence="8">RCP-MX</strain>
    </source>
</reference>
<proteinExistence type="predicted"/>
<dbReference type="Pfam" id="PF06858">
    <property type="entry name" value="NOG1"/>
    <property type="match status" value="1"/>
</dbReference>
<evidence type="ECO:0000313" key="9">
    <source>
        <dbReference type="Proteomes" id="UP001141327"/>
    </source>
</evidence>
<evidence type="ECO:0000256" key="1">
    <source>
        <dbReference type="ARBA" id="ARBA00004604"/>
    </source>
</evidence>
<keyword evidence="2" id="KW-0690">Ribosome biogenesis</keyword>
<keyword evidence="5" id="KW-0539">Nucleus</keyword>
<dbReference type="Gene3D" id="1.20.120.1190">
    <property type="match status" value="1"/>
</dbReference>
<evidence type="ECO:0000256" key="4">
    <source>
        <dbReference type="ARBA" id="ARBA00023134"/>
    </source>
</evidence>
<evidence type="ECO:0000256" key="2">
    <source>
        <dbReference type="ARBA" id="ARBA00022517"/>
    </source>
</evidence>
<dbReference type="PROSITE" id="PS51710">
    <property type="entry name" value="G_OBG"/>
    <property type="match status" value="1"/>
</dbReference>
<dbReference type="InterPro" id="IPR041623">
    <property type="entry name" value="NOG1_N"/>
</dbReference>
<evidence type="ECO:0000256" key="6">
    <source>
        <dbReference type="SAM" id="MobiDB-lite"/>
    </source>
</evidence>
<dbReference type="Gene3D" id="3.40.50.300">
    <property type="entry name" value="P-loop containing nucleotide triphosphate hydrolases"/>
    <property type="match status" value="1"/>
</dbReference>
<feature type="compositionally biased region" description="Basic and acidic residues" evidence="6">
    <location>
        <begin position="709"/>
        <end position="720"/>
    </location>
</feature>
<dbReference type="InterPro" id="IPR031167">
    <property type="entry name" value="G_OBG"/>
</dbReference>
<organism evidence="8 9">
    <name type="scientific">Paratrimastix pyriformis</name>
    <dbReference type="NCBI Taxonomy" id="342808"/>
    <lineage>
        <taxon>Eukaryota</taxon>
        <taxon>Metamonada</taxon>
        <taxon>Preaxostyla</taxon>
        <taxon>Paratrimastigidae</taxon>
        <taxon>Paratrimastix</taxon>
    </lineage>
</organism>
<dbReference type="InterPro" id="IPR010674">
    <property type="entry name" value="NOG1_Rossman_fold_dom"/>
</dbReference>
<comment type="subcellular location">
    <subcellularLocation>
        <location evidence="1">Nucleus</location>
        <location evidence="1">Nucleolus</location>
    </subcellularLocation>
</comment>
<feature type="compositionally biased region" description="Basic and acidic residues" evidence="6">
    <location>
        <begin position="661"/>
        <end position="672"/>
    </location>
</feature>
<feature type="domain" description="OBG-type G" evidence="7">
    <location>
        <begin position="169"/>
        <end position="344"/>
    </location>
</feature>
<dbReference type="Pfam" id="PF17835">
    <property type="entry name" value="NOG1_N"/>
    <property type="match status" value="1"/>
</dbReference>
<dbReference type="InterPro" id="IPR012973">
    <property type="entry name" value="NOG_C"/>
</dbReference>
<feature type="compositionally biased region" description="Basic residues" evidence="6">
    <location>
        <begin position="554"/>
        <end position="569"/>
    </location>
</feature>
<protein>
    <submittedName>
        <fullName evidence="8">Nucleolar GTP-binding protein 1</fullName>
    </submittedName>
</protein>
<dbReference type="SUPFAM" id="SSF52540">
    <property type="entry name" value="P-loop containing nucleoside triphosphate hydrolases"/>
    <property type="match status" value="1"/>
</dbReference>
<comment type="caution">
    <text evidence="8">The sequence shown here is derived from an EMBL/GenBank/DDBJ whole genome shotgun (WGS) entry which is preliminary data.</text>
</comment>
<keyword evidence="9" id="KW-1185">Reference proteome</keyword>